<evidence type="ECO:0000313" key="3">
    <source>
        <dbReference type="Proteomes" id="UP000031587"/>
    </source>
</evidence>
<organism evidence="2 3">
    <name type="scientific">Pseudomonas fluorescens</name>
    <dbReference type="NCBI Taxonomy" id="294"/>
    <lineage>
        <taxon>Bacteria</taxon>
        <taxon>Pseudomonadati</taxon>
        <taxon>Pseudomonadota</taxon>
        <taxon>Gammaproteobacteria</taxon>
        <taxon>Pseudomonadales</taxon>
        <taxon>Pseudomonadaceae</taxon>
        <taxon>Pseudomonas</taxon>
    </lineage>
</organism>
<reference evidence="2 3" key="1">
    <citation type="submission" date="2014-11" db="EMBL/GenBank/DDBJ databases">
        <title>Draft genome sequence of Pseudomonas fluorescens strains SF4c SF39a.</title>
        <authorList>
            <person name="Underwood G.E."/>
            <person name="Ly L.K."/>
            <person name="Bitzer A.S."/>
            <person name="Godino A."/>
            <person name="Bucci V."/>
            <person name="Fischer S."/>
            <person name="Silby M.W."/>
        </authorList>
    </citation>
    <scope>NUCLEOTIDE SEQUENCE [LARGE SCALE GENOMIC DNA]</scope>
    <source>
        <strain evidence="2 3">SF4c</strain>
    </source>
</reference>
<comment type="caution">
    <text evidence="2">The sequence shown here is derived from an EMBL/GenBank/DDBJ whole genome shotgun (WGS) entry which is preliminary data.</text>
</comment>
<feature type="domain" description="Phage tail assembly chaperone-like" evidence="1">
    <location>
        <begin position="81"/>
        <end position="147"/>
    </location>
</feature>
<dbReference type="AlphaFoldDB" id="A0AAE2A485"/>
<gene>
    <name evidence="2" type="ORF">QS95_21860</name>
</gene>
<dbReference type="Pfam" id="PF16778">
    <property type="entry name" value="Phage_tail_APC"/>
    <property type="match status" value="1"/>
</dbReference>
<dbReference type="InterPro" id="IPR031893">
    <property type="entry name" value="Phage_tail_APC"/>
</dbReference>
<sequence length="155" mass="16890">MARYARIENGVAVEVIDTGDYAIDQLFAPAFVAAMVQVPEGVSVEIGAPMAEATPAIEPSCEPQIPVIAQVAMVDDNEPLAAERAWRQSALAATEWQVTRHRDEQELGRGTTLKAQQYLELLEYRQALRDWPGVRAFASSASRPSVPLWLAGPMG</sequence>
<dbReference type="EMBL" id="JTGH01000018">
    <property type="protein sequence ID" value="KIF57443.1"/>
    <property type="molecule type" value="Genomic_DNA"/>
</dbReference>
<proteinExistence type="predicted"/>
<dbReference type="RefSeq" id="WP_039771282.1">
    <property type="nucleotide sequence ID" value="NZ_JTGH01000018.1"/>
</dbReference>
<dbReference type="Proteomes" id="UP000031587">
    <property type="component" value="Unassembled WGS sequence"/>
</dbReference>
<protein>
    <recommendedName>
        <fullName evidence="1">Phage tail assembly chaperone-like domain-containing protein</fullName>
    </recommendedName>
</protein>
<name>A0AAE2A485_PSEFL</name>
<accession>A0AAE2A485</accession>
<evidence type="ECO:0000313" key="2">
    <source>
        <dbReference type="EMBL" id="KIF57443.1"/>
    </source>
</evidence>
<evidence type="ECO:0000259" key="1">
    <source>
        <dbReference type="Pfam" id="PF16778"/>
    </source>
</evidence>